<evidence type="ECO:0000313" key="2">
    <source>
        <dbReference type="Proteomes" id="UP001057279"/>
    </source>
</evidence>
<sequence length="109" mass="12048">MVDKLRCFLKNHPSVLCNTSLSRISFSFCYYYHYSIFPFLSALKYINSLQRKIQNESLVLAPKCGTLPLSICTFVPPVATPMACHCPPDSLAYPSQSDSPKASGKPLAA</sequence>
<evidence type="ECO:0000313" key="1">
    <source>
        <dbReference type="EMBL" id="KAI4590658.1"/>
    </source>
</evidence>
<proteinExistence type="predicted"/>
<name>A0ACB9VLH1_9CETA</name>
<keyword evidence="2" id="KW-1185">Reference proteome</keyword>
<accession>A0ACB9VLH1</accession>
<gene>
    <name evidence="1" type="ORF">MJG53_001707</name>
</gene>
<organism evidence="1 2">
    <name type="scientific">Ovis ammon polii x Ovis aries</name>
    <dbReference type="NCBI Taxonomy" id="2918886"/>
    <lineage>
        <taxon>Eukaryota</taxon>
        <taxon>Metazoa</taxon>
        <taxon>Chordata</taxon>
        <taxon>Craniata</taxon>
        <taxon>Vertebrata</taxon>
        <taxon>Euteleostomi</taxon>
        <taxon>Mammalia</taxon>
        <taxon>Eutheria</taxon>
        <taxon>Laurasiatheria</taxon>
        <taxon>Artiodactyla</taxon>
        <taxon>Ruminantia</taxon>
        <taxon>Pecora</taxon>
        <taxon>Bovidae</taxon>
        <taxon>Caprinae</taxon>
        <taxon>Ovis</taxon>
    </lineage>
</organism>
<dbReference type="EMBL" id="CM043026">
    <property type="protein sequence ID" value="KAI4590658.1"/>
    <property type="molecule type" value="Genomic_DNA"/>
</dbReference>
<protein>
    <submittedName>
        <fullName evidence="1">Uncharacterized protein</fullName>
    </submittedName>
</protein>
<reference evidence="1" key="1">
    <citation type="submission" date="2022-03" db="EMBL/GenBank/DDBJ databases">
        <title>Genomic analyses of argali, domestic sheep and their hybrids provide insights into chromosomal evolution, heterosis and genetic basis of agronomic traits.</title>
        <authorList>
            <person name="Li M."/>
        </authorList>
    </citation>
    <scope>NUCLEOTIDE SEQUENCE</scope>
    <source>
        <strain evidence="1">F1 hybrid</strain>
    </source>
</reference>
<comment type="caution">
    <text evidence="1">The sequence shown here is derived from an EMBL/GenBank/DDBJ whole genome shotgun (WGS) entry which is preliminary data.</text>
</comment>
<dbReference type="Proteomes" id="UP001057279">
    <property type="component" value="Linkage Group LG01"/>
</dbReference>